<dbReference type="STRING" id="651661.SAMN05660293_00979"/>
<reference evidence="2" key="1">
    <citation type="submission" date="2017-02" db="EMBL/GenBank/DDBJ databases">
        <authorList>
            <person name="Varghese N."/>
            <person name="Submissions S."/>
        </authorList>
    </citation>
    <scope>NUCLEOTIDE SEQUENCE [LARGE SCALE GENOMIC DNA]</scope>
    <source>
        <strain evidence="2">DSM 22270</strain>
    </source>
</reference>
<gene>
    <name evidence="1" type="ORF">SAMN05660293_00979</name>
</gene>
<dbReference type="Proteomes" id="UP000190897">
    <property type="component" value="Unassembled WGS sequence"/>
</dbReference>
<keyword evidence="2" id="KW-1185">Reference proteome</keyword>
<name>A0A1T5C7I5_9BACT</name>
<sequence length="235" mass="26184">MAALTPVIAQPLINPGKTGILIRNDTLYWSISPLMTIADLGVMRKKIGEFGGDFMVENLEIDPLKRYITAITVSVKSKSGSTGLGSTEGLNAMPIKHYSGYLVKNGLSIGSNYIPEPLSQRIKTDYQQALAYYKQSDTEYARRNNAKFAYEGNGIIFPKRLLEGKASDAILERSGVGKSVGNTFLITDMYRNAELYLNEKKVNVDELNALPFDRVIKVEIKKERFDKKCVIVYAN</sequence>
<accession>A0A1T5C7I5</accession>
<dbReference type="EMBL" id="FUZA01000001">
    <property type="protein sequence ID" value="SKB55532.1"/>
    <property type="molecule type" value="Genomic_DNA"/>
</dbReference>
<evidence type="ECO:0000313" key="2">
    <source>
        <dbReference type="Proteomes" id="UP000190897"/>
    </source>
</evidence>
<organism evidence="1 2">
    <name type="scientific">Dyadobacter psychrophilus</name>
    <dbReference type="NCBI Taxonomy" id="651661"/>
    <lineage>
        <taxon>Bacteria</taxon>
        <taxon>Pseudomonadati</taxon>
        <taxon>Bacteroidota</taxon>
        <taxon>Cytophagia</taxon>
        <taxon>Cytophagales</taxon>
        <taxon>Spirosomataceae</taxon>
        <taxon>Dyadobacter</taxon>
    </lineage>
</organism>
<protein>
    <submittedName>
        <fullName evidence="1">Uncharacterized protein</fullName>
    </submittedName>
</protein>
<proteinExistence type="predicted"/>
<dbReference type="AlphaFoldDB" id="A0A1T5C7I5"/>
<evidence type="ECO:0000313" key="1">
    <source>
        <dbReference type="EMBL" id="SKB55532.1"/>
    </source>
</evidence>